<evidence type="ECO:0000313" key="4">
    <source>
        <dbReference type="EMBL" id="CAE8619765.1"/>
    </source>
</evidence>
<dbReference type="PROSITE" id="PS50088">
    <property type="entry name" value="ANK_REPEAT"/>
    <property type="match status" value="1"/>
</dbReference>
<dbReference type="InterPro" id="IPR001227">
    <property type="entry name" value="Ac_transferase_dom_sf"/>
</dbReference>
<reference evidence="4" key="1">
    <citation type="submission" date="2021-02" db="EMBL/GenBank/DDBJ databases">
        <authorList>
            <person name="Dougan E. K."/>
            <person name="Rhodes N."/>
            <person name="Thang M."/>
            <person name="Chan C."/>
        </authorList>
    </citation>
    <scope>NUCLEOTIDE SEQUENCE</scope>
</reference>
<feature type="repeat" description="ANK" evidence="1">
    <location>
        <begin position="76"/>
        <end position="108"/>
    </location>
</feature>
<dbReference type="AlphaFoldDB" id="A0A813G173"/>
<proteinExistence type="predicted"/>
<dbReference type="Pfam" id="PF12796">
    <property type="entry name" value="Ank_2"/>
    <property type="match status" value="1"/>
</dbReference>
<dbReference type="InterPro" id="IPR036770">
    <property type="entry name" value="Ankyrin_rpt-contain_sf"/>
</dbReference>
<dbReference type="OrthoDB" id="541883at2759"/>
<dbReference type="Gene3D" id="3.40.366.10">
    <property type="entry name" value="Malonyl-Coenzyme A Acyl Carrier Protein, domain 2"/>
    <property type="match status" value="1"/>
</dbReference>
<dbReference type="SMART" id="SM00248">
    <property type="entry name" value="ANK"/>
    <property type="match status" value="2"/>
</dbReference>
<dbReference type="InterPro" id="IPR016035">
    <property type="entry name" value="Acyl_Trfase/lysoPLipase"/>
</dbReference>
<organism evidence="4 5">
    <name type="scientific">Polarella glacialis</name>
    <name type="common">Dinoflagellate</name>
    <dbReference type="NCBI Taxonomy" id="89957"/>
    <lineage>
        <taxon>Eukaryota</taxon>
        <taxon>Sar</taxon>
        <taxon>Alveolata</taxon>
        <taxon>Dinophyceae</taxon>
        <taxon>Suessiales</taxon>
        <taxon>Suessiaceae</taxon>
        <taxon>Polarella</taxon>
    </lineage>
</organism>
<dbReference type="InterPro" id="IPR052760">
    <property type="entry name" value="Mitochondrial_malonyltrans"/>
</dbReference>
<dbReference type="EMBL" id="CAJNNV010027216">
    <property type="protein sequence ID" value="CAE8619765.1"/>
    <property type="molecule type" value="Genomic_DNA"/>
</dbReference>
<dbReference type="PANTHER" id="PTHR47170">
    <property type="entry name" value="MALONYL-COA ACP TRANSACYLASE, ACP-BINDING"/>
    <property type="match status" value="1"/>
</dbReference>
<feature type="domain" description="Malonyl-CoA:ACP transacylase (MAT)" evidence="3">
    <location>
        <begin position="240"/>
        <end position="558"/>
    </location>
</feature>
<dbReference type="PROSITE" id="PS50297">
    <property type="entry name" value="ANK_REP_REGION"/>
    <property type="match status" value="1"/>
</dbReference>
<comment type="caution">
    <text evidence="4">The sequence shown here is derived from an EMBL/GenBank/DDBJ whole genome shotgun (WGS) entry which is preliminary data.</text>
</comment>
<dbReference type="SUPFAM" id="SSF48403">
    <property type="entry name" value="Ankyrin repeat"/>
    <property type="match status" value="1"/>
</dbReference>
<evidence type="ECO:0000256" key="2">
    <source>
        <dbReference type="SAM" id="MobiDB-lite"/>
    </source>
</evidence>
<keyword evidence="1" id="KW-0040">ANK repeat</keyword>
<keyword evidence="5" id="KW-1185">Reference proteome</keyword>
<feature type="region of interest" description="Disordered" evidence="2">
    <location>
        <begin position="185"/>
        <end position="219"/>
    </location>
</feature>
<dbReference type="PANTHER" id="PTHR47170:SF2">
    <property type="entry name" value="MALONYL-COA:ACP TRANSACYLASE (MAT) DOMAIN-CONTAINING PROTEIN"/>
    <property type="match status" value="1"/>
</dbReference>
<evidence type="ECO:0000259" key="3">
    <source>
        <dbReference type="SMART" id="SM00827"/>
    </source>
</evidence>
<dbReference type="GO" id="GO:0016740">
    <property type="term" value="F:transferase activity"/>
    <property type="evidence" value="ECO:0007669"/>
    <property type="project" value="InterPro"/>
</dbReference>
<dbReference type="Gene3D" id="1.25.40.20">
    <property type="entry name" value="Ankyrin repeat-containing domain"/>
    <property type="match status" value="1"/>
</dbReference>
<feature type="compositionally biased region" description="Low complexity" evidence="2">
    <location>
        <begin position="209"/>
        <end position="219"/>
    </location>
</feature>
<accession>A0A813G173</accession>
<dbReference type="InterPro" id="IPR014043">
    <property type="entry name" value="Acyl_transferase_dom"/>
</dbReference>
<evidence type="ECO:0000313" key="5">
    <source>
        <dbReference type="Proteomes" id="UP000654075"/>
    </source>
</evidence>
<evidence type="ECO:0000256" key="1">
    <source>
        <dbReference type="PROSITE-ProRule" id="PRU00023"/>
    </source>
</evidence>
<dbReference type="InterPro" id="IPR002110">
    <property type="entry name" value="Ankyrin_rpt"/>
</dbReference>
<gene>
    <name evidence="4" type="ORF">PGLA1383_LOCUS37347</name>
</gene>
<dbReference type="SMART" id="SM00827">
    <property type="entry name" value="PKS_AT"/>
    <property type="match status" value="1"/>
</dbReference>
<protein>
    <recommendedName>
        <fullName evidence="3">Malonyl-CoA:ACP transacylase (MAT) domain-containing protein</fullName>
    </recommendedName>
</protein>
<sequence length="881" mass="97069">MPEYHPGTDIEIPDAVPTSGFRCAISNTKRYMRHNAVEVKEVCEAAYTGDYALLQEMLSCGDARNLFNGDLNLHVNNITALHMAAMSGQTECVELLLKAKADPHIKESMHFGNDPEDGKTSLEYAKAAGYDDICEILENCETDQPYGWYVPSGDGNNAKMYTCWEWGKAPVKGYFSSRPGAAEANGFDPMKYGTGPLKDDDDEEEQKQTPLTATTRPAAAPVMKAPAAPVGPPPLPVGILFPGQGSQYVKMMSTVKDIPAVQEMLKKANEILGYDVLELCLNGPEAKLEETRYCQPAMFIAGLAGLEKLRQEREEAVTRFQFTAGLSLGEYTALCAAGVFTFEDGLKIVQLRGAAMQEAAAMSKQAMLSVAGLEKDKLASLCKDAAKSEGPKAVCQIANELFPKGFSCAGTEKTILALKDLAEANGALQAKVLKTSGGFHTSLMAPAQERLAKALDELLPNMQPPKHTVYMNVTAAPLAPGTDPKEIVALLKKQLTSPVLWEPSVQAMIKAGVTEYYEVGPMKQIKAMMKRINPKVWGAGKGLISHLFVQTRLGMLRMMQVTPYFLQIADSRMPVFDRTGAKTDIIFNNWALKEIRPIQPARYGFDDSLLTEWWSVCNECMVGQAWIGTALPAPRNVRCLALFQSARSPSGLTTPWFTKGVDLDKWNGHQWVTVASFSGLGPGAWDQQLIYTHAPSSRDAVSSLAYWVTEPDRLWRVTHLESLPFRWAVSSVGFFSDFDCKQRIEDAFIIASGWVRGFETEHAFVQNETLDSEWMSACDGCAPREAWLGLHIPVSRWPRCVSLYQSSRQNFGSRHLVVERFDGNSWVMVTQKEDAVASAWEFLPLPGPGFGFDNTSSYVPLPLVDDGRTRWRVVSLGPTRS</sequence>
<dbReference type="SUPFAM" id="SSF52151">
    <property type="entry name" value="FabD/lysophospholipase-like"/>
    <property type="match status" value="1"/>
</dbReference>
<dbReference type="Proteomes" id="UP000654075">
    <property type="component" value="Unassembled WGS sequence"/>
</dbReference>
<feature type="non-terminal residue" evidence="4">
    <location>
        <position position="881"/>
    </location>
</feature>
<name>A0A813G173_POLGL</name>
<dbReference type="Gene3D" id="3.30.70.250">
    <property type="entry name" value="Malonyl-CoA ACP transacylase, ACP-binding"/>
    <property type="match status" value="1"/>
</dbReference>
<dbReference type="Pfam" id="PF00698">
    <property type="entry name" value="Acyl_transf_1"/>
    <property type="match status" value="1"/>
</dbReference>